<dbReference type="Proteomes" id="UP000887577">
    <property type="component" value="Unplaced"/>
</dbReference>
<evidence type="ECO:0000313" key="3">
    <source>
        <dbReference type="WBParaSite" id="PSU_v2.g1177.t1"/>
    </source>
</evidence>
<organism evidence="2 3">
    <name type="scientific">Panagrolaimus superbus</name>
    <dbReference type="NCBI Taxonomy" id="310955"/>
    <lineage>
        <taxon>Eukaryota</taxon>
        <taxon>Metazoa</taxon>
        <taxon>Ecdysozoa</taxon>
        <taxon>Nematoda</taxon>
        <taxon>Chromadorea</taxon>
        <taxon>Rhabditida</taxon>
        <taxon>Tylenchina</taxon>
        <taxon>Panagrolaimomorpha</taxon>
        <taxon>Panagrolaimoidea</taxon>
        <taxon>Panagrolaimidae</taxon>
        <taxon>Panagrolaimus</taxon>
    </lineage>
</organism>
<reference evidence="3" key="1">
    <citation type="submission" date="2022-11" db="UniProtKB">
        <authorList>
            <consortium name="WormBaseParasite"/>
        </authorList>
    </citation>
    <scope>IDENTIFICATION</scope>
</reference>
<evidence type="ECO:0000313" key="2">
    <source>
        <dbReference type="Proteomes" id="UP000887577"/>
    </source>
</evidence>
<dbReference type="WBParaSite" id="PSU_v2.g1177.t1">
    <property type="protein sequence ID" value="PSU_v2.g1177.t1"/>
    <property type="gene ID" value="PSU_v2.g1177"/>
</dbReference>
<keyword evidence="2" id="KW-1185">Reference proteome</keyword>
<sequence length="139" mass="15612">MAVNIQMANTSFDVYNNDPSSLEHSDAKKSGAFENTFSYFRRNSSKSSSSASSDSKEEEHAKKTLFGKILRILSLKVSESKVNEKSRKHFRQRRRSSASSTSFQPMPTIYEEENEAAADLYSMQSSFNQTPNHSIIAVA</sequence>
<name>A0A914XZ04_9BILA</name>
<evidence type="ECO:0000256" key="1">
    <source>
        <dbReference type="SAM" id="MobiDB-lite"/>
    </source>
</evidence>
<proteinExistence type="predicted"/>
<dbReference type="AlphaFoldDB" id="A0A914XZ04"/>
<protein>
    <submittedName>
        <fullName evidence="3">Uncharacterized protein</fullName>
    </submittedName>
</protein>
<accession>A0A914XZ04</accession>
<feature type="region of interest" description="Disordered" evidence="1">
    <location>
        <begin position="79"/>
        <end position="109"/>
    </location>
</feature>
<feature type="compositionally biased region" description="Basic residues" evidence="1">
    <location>
        <begin position="86"/>
        <end position="96"/>
    </location>
</feature>